<reference evidence="1" key="1">
    <citation type="submission" date="2023-08" db="EMBL/GenBank/DDBJ databases">
        <authorList>
            <person name="Chen Y."/>
            <person name="Shah S."/>
            <person name="Dougan E. K."/>
            <person name="Thang M."/>
            <person name="Chan C."/>
        </authorList>
    </citation>
    <scope>NUCLEOTIDE SEQUENCE</scope>
</reference>
<evidence type="ECO:0000313" key="2">
    <source>
        <dbReference type="Proteomes" id="UP001178507"/>
    </source>
</evidence>
<sequence>MSLRGLRAALREKRLAPERLPALLRQAPLEPPAALIEASLCVHELSKGSYSVSRPLWDEISRDCVPLMSRVPVQNLTLLINALSARAPTATWLPSSLRALQAAPVGAFSAQDLCLTFAALARLSFAEVPGPLLARLLAEELPRCLAEVQPRGLAALAHGLSQLPPPHQADARWALEALAPRLASCRDLRPAELALALDALSRVPELGAESGAMRKLEESLCGALEALKPLELVMALCALARAQSTPHPPLAEALPGAVQRSFQCLPQAELCIVVHSMAKLDLQMDLLPAMLAHFSRQSSAGEVSLDHWALLLHGLAKCRLRSTQLWAQLPSTRFPAPPVPLRTAVRLSLAAAKSDVKLPELRRLMEVAAEQPEDLEDEALAALVYTLAHPFYADRRLLLRLLQLASPRVFAQSMALQMRVALLALFQEGGVATLRAARILQGAEAATRARADWQLPLRPSAMQSDVHDGKPYRPFTREIRETLRAYADQPLELKKLFHLHSFIEGAWGNSVALHLMVHSVALGRGGQCSDACLGTGFS</sequence>
<accession>A0AA36IDS1</accession>
<proteinExistence type="predicted"/>
<comment type="caution">
    <text evidence="1">The sequence shown here is derived from an EMBL/GenBank/DDBJ whole genome shotgun (WGS) entry which is preliminary data.</text>
</comment>
<organism evidence="1 2">
    <name type="scientific">Effrenium voratum</name>
    <dbReference type="NCBI Taxonomy" id="2562239"/>
    <lineage>
        <taxon>Eukaryota</taxon>
        <taxon>Sar</taxon>
        <taxon>Alveolata</taxon>
        <taxon>Dinophyceae</taxon>
        <taxon>Suessiales</taxon>
        <taxon>Symbiodiniaceae</taxon>
        <taxon>Effrenium</taxon>
    </lineage>
</organism>
<keyword evidence="2" id="KW-1185">Reference proteome</keyword>
<dbReference type="EMBL" id="CAUJNA010001112">
    <property type="protein sequence ID" value="CAJ1384364.1"/>
    <property type="molecule type" value="Genomic_DNA"/>
</dbReference>
<name>A0AA36IDS1_9DINO</name>
<evidence type="ECO:0000313" key="1">
    <source>
        <dbReference type="EMBL" id="CAJ1384364.1"/>
    </source>
</evidence>
<dbReference type="Proteomes" id="UP001178507">
    <property type="component" value="Unassembled WGS sequence"/>
</dbReference>
<dbReference type="AlphaFoldDB" id="A0AA36IDS1"/>
<protein>
    <submittedName>
        <fullName evidence="1">Uncharacterized protein</fullName>
    </submittedName>
</protein>
<gene>
    <name evidence="1" type="ORF">EVOR1521_LOCUS11247</name>
</gene>